<feature type="domain" description="Activator of Hsp90 ATPase homologue 1/2-like C-terminal" evidence="3">
    <location>
        <begin position="36"/>
        <end position="156"/>
    </location>
</feature>
<dbReference type="AlphaFoldDB" id="A0A6F8YQY8"/>
<dbReference type="InterPro" id="IPR023393">
    <property type="entry name" value="START-like_dom_sf"/>
</dbReference>
<organism evidence="4 5">
    <name type="scientific">Phytohabitans suffuscus</name>
    <dbReference type="NCBI Taxonomy" id="624315"/>
    <lineage>
        <taxon>Bacteria</taxon>
        <taxon>Bacillati</taxon>
        <taxon>Actinomycetota</taxon>
        <taxon>Actinomycetes</taxon>
        <taxon>Micromonosporales</taxon>
        <taxon>Micromonosporaceae</taxon>
    </lineage>
</organism>
<keyword evidence="5" id="KW-1185">Reference proteome</keyword>
<evidence type="ECO:0000313" key="5">
    <source>
        <dbReference type="Proteomes" id="UP000503011"/>
    </source>
</evidence>
<dbReference type="SUPFAM" id="SSF55961">
    <property type="entry name" value="Bet v1-like"/>
    <property type="match status" value="1"/>
</dbReference>
<evidence type="ECO:0000256" key="1">
    <source>
        <dbReference type="ARBA" id="ARBA00006817"/>
    </source>
</evidence>
<evidence type="ECO:0000256" key="2">
    <source>
        <dbReference type="SAM" id="MobiDB-lite"/>
    </source>
</evidence>
<comment type="similarity">
    <text evidence="1">Belongs to the AHA1 family.</text>
</comment>
<dbReference type="Proteomes" id="UP000503011">
    <property type="component" value="Chromosome"/>
</dbReference>
<gene>
    <name evidence="4" type="ORF">Psuf_058170</name>
</gene>
<dbReference type="RefSeq" id="WP_173159975.1">
    <property type="nucleotide sequence ID" value="NZ_AP022871.1"/>
</dbReference>
<accession>A0A6F8YQY8</accession>
<dbReference type="Pfam" id="PF08327">
    <property type="entry name" value="AHSA1"/>
    <property type="match status" value="1"/>
</dbReference>
<feature type="region of interest" description="Disordered" evidence="2">
    <location>
        <begin position="1"/>
        <end position="25"/>
    </location>
</feature>
<dbReference type="EMBL" id="AP022871">
    <property type="protein sequence ID" value="BCB88504.1"/>
    <property type="molecule type" value="Genomic_DNA"/>
</dbReference>
<reference evidence="4 5" key="2">
    <citation type="submission" date="2020-03" db="EMBL/GenBank/DDBJ databases">
        <authorList>
            <person name="Ichikawa N."/>
            <person name="Kimura A."/>
            <person name="Kitahashi Y."/>
            <person name="Uohara A."/>
        </authorList>
    </citation>
    <scope>NUCLEOTIDE SEQUENCE [LARGE SCALE GENOMIC DNA]</scope>
    <source>
        <strain evidence="4 5">NBRC 105367</strain>
    </source>
</reference>
<dbReference type="KEGG" id="psuu:Psuf_058170"/>
<sequence length="198" mass="22218">MTDDAITADGPPRAVRTGRETERGSAYGAVSRRRFDAPIEDVWSRFTDPERLRRWNPDLVTGEFRLGGEFSVKDNAGGRILRCEPPRVFRVSWIFEDNYSELEVRLGPVDGGGTVVEIEHLMRAEDLDAVGMSLPDGLAGAGNGWDLTLDYLGRYLRGELDEPPTAHGDWEPTAQDLTLFSQYEMAWQKVAKETLDDK</sequence>
<name>A0A6F8YQY8_9ACTN</name>
<proteinExistence type="inferred from homology"/>
<protein>
    <recommendedName>
        <fullName evidence="3">Activator of Hsp90 ATPase homologue 1/2-like C-terminal domain-containing protein</fullName>
    </recommendedName>
</protein>
<dbReference type="Gene3D" id="3.30.530.20">
    <property type="match status" value="1"/>
</dbReference>
<dbReference type="InterPro" id="IPR013538">
    <property type="entry name" value="ASHA1/2-like_C"/>
</dbReference>
<evidence type="ECO:0000313" key="4">
    <source>
        <dbReference type="EMBL" id="BCB88504.1"/>
    </source>
</evidence>
<reference evidence="4 5" key="1">
    <citation type="submission" date="2020-03" db="EMBL/GenBank/DDBJ databases">
        <title>Whole genome shotgun sequence of Phytohabitans suffuscus NBRC 105367.</title>
        <authorList>
            <person name="Komaki H."/>
            <person name="Tamura T."/>
        </authorList>
    </citation>
    <scope>NUCLEOTIDE SEQUENCE [LARGE SCALE GENOMIC DNA]</scope>
    <source>
        <strain evidence="4 5">NBRC 105367</strain>
    </source>
</reference>
<evidence type="ECO:0000259" key="3">
    <source>
        <dbReference type="Pfam" id="PF08327"/>
    </source>
</evidence>